<dbReference type="InterPro" id="IPR059000">
    <property type="entry name" value="ATPase_P-type_domA"/>
</dbReference>
<evidence type="ECO:0000256" key="5">
    <source>
        <dbReference type="ARBA" id="ARBA00022741"/>
    </source>
</evidence>
<dbReference type="EMBL" id="MHMJ01000003">
    <property type="protein sequence ID" value="OGZ26320.1"/>
    <property type="molecule type" value="Genomic_DNA"/>
</dbReference>
<dbReference type="CDD" id="cd00371">
    <property type="entry name" value="HMA"/>
    <property type="match status" value="1"/>
</dbReference>
<evidence type="ECO:0000313" key="13">
    <source>
        <dbReference type="Proteomes" id="UP000176216"/>
    </source>
</evidence>
<comment type="subcellular location">
    <subcellularLocation>
        <location evidence="10">Cell membrane</location>
    </subcellularLocation>
    <subcellularLocation>
        <location evidence="1">Endomembrane system</location>
        <topology evidence="1">Multi-pass membrane protein</topology>
    </subcellularLocation>
</comment>
<dbReference type="GO" id="GO:0005524">
    <property type="term" value="F:ATP binding"/>
    <property type="evidence" value="ECO:0007669"/>
    <property type="project" value="UniProtKB-UniRule"/>
</dbReference>
<comment type="similarity">
    <text evidence="2 10">Belongs to the cation transport ATPase (P-type) (TC 3.A.3) family. Type IB subfamily.</text>
</comment>
<feature type="transmembrane region" description="Helical" evidence="10">
    <location>
        <begin position="173"/>
        <end position="193"/>
    </location>
</feature>
<feature type="domain" description="HMA" evidence="11">
    <location>
        <begin position="2"/>
        <end position="67"/>
    </location>
</feature>
<proteinExistence type="inferred from homology"/>
<dbReference type="PANTHER" id="PTHR43520:SF8">
    <property type="entry name" value="P-TYPE CU(+) TRANSPORTER"/>
    <property type="match status" value="1"/>
</dbReference>
<dbReference type="PRINTS" id="PR00943">
    <property type="entry name" value="CUATPASE"/>
</dbReference>
<accession>A0A1G2ELV3</accession>
<keyword evidence="10" id="KW-1003">Cell membrane</keyword>
<dbReference type="FunFam" id="2.70.150.10:FF:000002">
    <property type="entry name" value="Copper-transporting ATPase 1, putative"/>
    <property type="match status" value="1"/>
</dbReference>
<evidence type="ECO:0000256" key="6">
    <source>
        <dbReference type="ARBA" id="ARBA00022840"/>
    </source>
</evidence>
<dbReference type="AlphaFoldDB" id="A0A1G2ELV3"/>
<evidence type="ECO:0000256" key="7">
    <source>
        <dbReference type="ARBA" id="ARBA00022967"/>
    </source>
</evidence>
<dbReference type="NCBIfam" id="TIGR01525">
    <property type="entry name" value="ATPase-IB_hvy"/>
    <property type="match status" value="1"/>
</dbReference>
<keyword evidence="3 10" id="KW-0812">Transmembrane</keyword>
<dbReference type="SUPFAM" id="SSF81653">
    <property type="entry name" value="Calcium ATPase, transduction domain A"/>
    <property type="match status" value="1"/>
</dbReference>
<dbReference type="PRINTS" id="PR00942">
    <property type="entry name" value="CUATPASEI"/>
</dbReference>
<evidence type="ECO:0000259" key="11">
    <source>
        <dbReference type="PROSITE" id="PS50846"/>
    </source>
</evidence>
<keyword evidence="4 10" id="KW-0479">Metal-binding</keyword>
<dbReference type="InterPro" id="IPR018303">
    <property type="entry name" value="ATPase_P-typ_P_site"/>
</dbReference>
<dbReference type="Gene3D" id="2.70.150.10">
    <property type="entry name" value="Calcium-transporting ATPase, cytoplasmic transduction domain A"/>
    <property type="match status" value="1"/>
</dbReference>
<evidence type="ECO:0000256" key="2">
    <source>
        <dbReference type="ARBA" id="ARBA00006024"/>
    </source>
</evidence>
<keyword evidence="7" id="KW-1278">Translocase</keyword>
<evidence type="ECO:0000256" key="8">
    <source>
        <dbReference type="ARBA" id="ARBA00022989"/>
    </source>
</evidence>
<keyword evidence="6 10" id="KW-0067">ATP-binding</keyword>
<dbReference type="SFLD" id="SFLDG00002">
    <property type="entry name" value="C1.7:_P-type_atpase_like"/>
    <property type="match status" value="1"/>
</dbReference>
<dbReference type="Pfam" id="PF00702">
    <property type="entry name" value="Hydrolase"/>
    <property type="match status" value="1"/>
</dbReference>
<dbReference type="PRINTS" id="PR00119">
    <property type="entry name" value="CATATPASE"/>
</dbReference>
<dbReference type="CDD" id="cd02094">
    <property type="entry name" value="P-type_ATPase_Cu-like"/>
    <property type="match status" value="1"/>
</dbReference>
<dbReference type="Pfam" id="PF00403">
    <property type="entry name" value="HMA"/>
    <property type="match status" value="1"/>
</dbReference>
<feature type="transmembrane region" description="Helical" evidence="10">
    <location>
        <begin position="205"/>
        <end position="223"/>
    </location>
</feature>
<evidence type="ECO:0000256" key="3">
    <source>
        <dbReference type="ARBA" id="ARBA00022692"/>
    </source>
</evidence>
<dbReference type="InterPro" id="IPR023298">
    <property type="entry name" value="ATPase_P-typ_TM_dom_sf"/>
</dbReference>
<dbReference type="Gene3D" id="3.30.70.100">
    <property type="match status" value="1"/>
</dbReference>
<dbReference type="Gene3D" id="3.40.50.1000">
    <property type="entry name" value="HAD superfamily/HAD-like"/>
    <property type="match status" value="1"/>
</dbReference>
<dbReference type="InterPro" id="IPR036163">
    <property type="entry name" value="HMA_dom_sf"/>
</dbReference>
<dbReference type="Proteomes" id="UP000176216">
    <property type="component" value="Unassembled WGS sequence"/>
</dbReference>
<dbReference type="Pfam" id="PF00122">
    <property type="entry name" value="E1-E2_ATPase"/>
    <property type="match status" value="1"/>
</dbReference>
<dbReference type="GO" id="GO:0055070">
    <property type="term" value="P:copper ion homeostasis"/>
    <property type="evidence" value="ECO:0007669"/>
    <property type="project" value="TreeGrafter"/>
</dbReference>
<dbReference type="InterPro" id="IPR008250">
    <property type="entry name" value="ATPase_P-typ_transduc_dom_A_sf"/>
</dbReference>
<dbReference type="PROSITE" id="PS01047">
    <property type="entry name" value="HMA_1"/>
    <property type="match status" value="1"/>
</dbReference>
<dbReference type="InterPro" id="IPR023299">
    <property type="entry name" value="ATPase_P-typ_cyto_dom_N"/>
</dbReference>
<keyword evidence="8 10" id="KW-1133">Transmembrane helix</keyword>
<dbReference type="PANTHER" id="PTHR43520">
    <property type="entry name" value="ATP7, ISOFORM B"/>
    <property type="match status" value="1"/>
</dbReference>
<evidence type="ECO:0000313" key="12">
    <source>
        <dbReference type="EMBL" id="OGZ26320.1"/>
    </source>
</evidence>
<feature type="transmembrane region" description="Helical" evidence="10">
    <location>
        <begin position="734"/>
        <end position="753"/>
    </location>
</feature>
<dbReference type="NCBIfam" id="TIGR01511">
    <property type="entry name" value="ATPase-IB1_Cu"/>
    <property type="match status" value="1"/>
</dbReference>
<evidence type="ECO:0000256" key="10">
    <source>
        <dbReference type="RuleBase" id="RU362081"/>
    </source>
</evidence>
<dbReference type="GO" id="GO:0005886">
    <property type="term" value="C:plasma membrane"/>
    <property type="evidence" value="ECO:0007669"/>
    <property type="project" value="UniProtKB-SubCell"/>
</dbReference>
<dbReference type="GO" id="GO:0043682">
    <property type="term" value="F:P-type divalent copper transporter activity"/>
    <property type="evidence" value="ECO:0007669"/>
    <property type="project" value="TreeGrafter"/>
</dbReference>
<feature type="transmembrane region" description="Helical" evidence="10">
    <location>
        <begin position="386"/>
        <end position="409"/>
    </location>
</feature>
<dbReference type="InterPro" id="IPR023214">
    <property type="entry name" value="HAD_sf"/>
</dbReference>
<dbReference type="InterPro" id="IPR036412">
    <property type="entry name" value="HAD-like_sf"/>
</dbReference>
<dbReference type="SUPFAM" id="SSF81665">
    <property type="entry name" value="Calcium ATPase, transmembrane domain M"/>
    <property type="match status" value="1"/>
</dbReference>
<dbReference type="SUPFAM" id="SSF55008">
    <property type="entry name" value="HMA, heavy metal-associated domain"/>
    <property type="match status" value="1"/>
</dbReference>
<feature type="transmembrane region" description="Helical" evidence="10">
    <location>
        <begin position="105"/>
        <end position="123"/>
    </location>
</feature>
<dbReference type="InterPro" id="IPR001757">
    <property type="entry name" value="P_typ_ATPase"/>
</dbReference>
<organism evidence="12 13">
    <name type="scientific">Candidatus Nealsonbacteria bacterium RIFCSPLOWO2_02_39_8</name>
    <dbReference type="NCBI Taxonomy" id="1801674"/>
    <lineage>
        <taxon>Bacteria</taxon>
        <taxon>Candidatus Nealsoniibacteriota</taxon>
    </lineage>
</organism>
<keyword evidence="5 10" id="KW-0547">Nucleotide-binding</keyword>
<gene>
    <name evidence="12" type="ORF">A2W71_01710</name>
</gene>
<dbReference type="PROSITE" id="PS50846">
    <property type="entry name" value="HMA_2"/>
    <property type="match status" value="1"/>
</dbReference>
<protein>
    <submittedName>
        <fullName evidence="12">Copper-translocating P-type ATPase</fullName>
    </submittedName>
</protein>
<keyword evidence="9 10" id="KW-0472">Membrane</keyword>
<feature type="transmembrane region" description="Helical" evidence="10">
    <location>
        <begin position="135"/>
        <end position="153"/>
    </location>
</feature>
<feature type="transmembrane region" description="Helical" evidence="10">
    <location>
        <begin position="706"/>
        <end position="728"/>
    </location>
</feature>
<comment type="caution">
    <text evidence="12">The sequence shown here is derived from an EMBL/GenBank/DDBJ whole genome shotgun (WGS) entry which is preliminary data.</text>
</comment>
<dbReference type="GO" id="GO:0012505">
    <property type="term" value="C:endomembrane system"/>
    <property type="evidence" value="ECO:0007669"/>
    <property type="project" value="UniProtKB-SubCell"/>
</dbReference>
<dbReference type="SFLD" id="SFLDS00003">
    <property type="entry name" value="Haloacid_Dehalogenase"/>
    <property type="match status" value="1"/>
</dbReference>
<dbReference type="InterPro" id="IPR017969">
    <property type="entry name" value="Heavy-metal-associated_CS"/>
</dbReference>
<evidence type="ECO:0000256" key="1">
    <source>
        <dbReference type="ARBA" id="ARBA00004127"/>
    </source>
</evidence>
<dbReference type="InterPro" id="IPR044492">
    <property type="entry name" value="P_typ_ATPase_HD_dom"/>
</dbReference>
<dbReference type="SFLD" id="SFLDF00027">
    <property type="entry name" value="p-type_atpase"/>
    <property type="match status" value="1"/>
</dbReference>
<dbReference type="SUPFAM" id="SSF56784">
    <property type="entry name" value="HAD-like"/>
    <property type="match status" value="1"/>
</dbReference>
<dbReference type="InterPro" id="IPR006121">
    <property type="entry name" value="HMA_dom"/>
</dbReference>
<dbReference type="FunFam" id="3.30.70.100:FF:000005">
    <property type="entry name" value="Copper-exporting P-type ATPase A"/>
    <property type="match status" value="1"/>
</dbReference>
<evidence type="ECO:0000256" key="4">
    <source>
        <dbReference type="ARBA" id="ARBA00022723"/>
    </source>
</evidence>
<dbReference type="GO" id="GO:0005507">
    <property type="term" value="F:copper ion binding"/>
    <property type="evidence" value="ECO:0007669"/>
    <property type="project" value="TreeGrafter"/>
</dbReference>
<dbReference type="PROSITE" id="PS00154">
    <property type="entry name" value="ATPASE_E1_E2"/>
    <property type="match status" value="1"/>
</dbReference>
<dbReference type="InterPro" id="IPR027256">
    <property type="entry name" value="P-typ_ATPase_IB"/>
</dbReference>
<feature type="transmembrane region" description="Helical" evidence="10">
    <location>
        <begin position="358"/>
        <end position="380"/>
    </location>
</feature>
<dbReference type="Gene3D" id="3.40.1110.10">
    <property type="entry name" value="Calcium-transporting ATPase, cytoplasmic domain N"/>
    <property type="match status" value="2"/>
</dbReference>
<dbReference type="GO" id="GO:0016887">
    <property type="term" value="F:ATP hydrolysis activity"/>
    <property type="evidence" value="ECO:0007669"/>
    <property type="project" value="InterPro"/>
</dbReference>
<name>A0A1G2ELV3_9BACT</name>
<reference evidence="12 13" key="1">
    <citation type="journal article" date="2016" name="Nat. Commun.">
        <title>Thousands of microbial genomes shed light on interconnected biogeochemical processes in an aquifer system.</title>
        <authorList>
            <person name="Anantharaman K."/>
            <person name="Brown C.T."/>
            <person name="Hug L.A."/>
            <person name="Sharon I."/>
            <person name="Castelle C.J."/>
            <person name="Probst A.J."/>
            <person name="Thomas B.C."/>
            <person name="Singh A."/>
            <person name="Wilkins M.J."/>
            <person name="Karaoz U."/>
            <person name="Brodie E.L."/>
            <person name="Williams K.H."/>
            <person name="Hubbard S.S."/>
            <person name="Banfield J.F."/>
        </authorList>
    </citation>
    <scope>NUCLEOTIDE SEQUENCE [LARGE SCALE GENOMIC DNA]</scope>
</reference>
<evidence type="ECO:0000256" key="9">
    <source>
        <dbReference type="ARBA" id="ARBA00023136"/>
    </source>
</evidence>
<sequence>MKKEQFIIAGMHCASCALTVERALKKATGVKNAEVNFATEKASVEYENPATPETLKEAVAKTGYQLITDADEKHKGHEARGPTTEEHDHHRMLKEAEIKSLRKKFILGAVLSVFVVLLSLPDYFQSIGKLMPDLFRLFILFLITIPIEFLVGWQFWRGAWYGLKNFTANMDTLVAMGTGAAFFFSAFVVFSTIGDLRFATGNLKVYFDVSAIVTTLVILGKYLEAKAKGAASEAIKKLLKLQAKKARILHEGKHEMEIPIEEVQKGDIVIVKPGEKIPVDGIIIEGESAIDESMVTGEPMPVDKKAGNEVIGATINKTGAFKFRANKVGKETFLAQIIKLVEEAQSSKAPIQQFTDRITGWFVPIVLLVAILSFVSGIIWGPSPSLSFALINAVAVLVIACPCALGLATPTAIMVGTGKGAQRGIIIRDAEALELAGKIDTIVLDKTGTLTKGEPAITDIISLTKTFSEKEILKISASMEKLSEHPIAKAVVKKAENADLYEVKNFLAHPGKGIEGELKINELYQKLFLGNRAMLKEIGAEISSETEKQVLSLETEGKTLLFLAQESKTLGIIAVADEIKETAVEAVKLLKKLGLDVWMITGDNERTAEAVGKKLGITNIMARVLPAQKTEKIKELQRQGKKTAMVGDGINDAPALAQADVGIAIGTGTDIAIESGDITLISGDPLTIYEAIKLSRRTLTNIKQNLFWAYVYNIVLIPVAAGALYPFFGILLNPILAGAAMAFSSVSVVLNSLRLKKL</sequence>
<dbReference type="NCBIfam" id="TIGR01494">
    <property type="entry name" value="ATPase_P-type"/>
    <property type="match status" value="1"/>
</dbReference>